<dbReference type="InterPro" id="IPR050330">
    <property type="entry name" value="Bact_OuterMem_StrucFunc"/>
</dbReference>
<keyword evidence="13" id="KW-1185">Reference proteome</keyword>
<evidence type="ECO:0000259" key="11">
    <source>
        <dbReference type="PROSITE" id="PS51123"/>
    </source>
</evidence>
<keyword evidence="2 8" id="KW-0732">Signal</keyword>
<proteinExistence type="inferred from homology"/>
<dbReference type="OrthoDB" id="9809164at2"/>
<dbReference type="GO" id="GO:0051301">
    <property type="term" value="P:cell division"/>
    <property type="evidence" value="ECO:0007669"/>
    <property type="project" value="UniProtKB-UniRule"/>
</dbReference>
<comment type="similarity">
    <text evidence="8">Belongs to the Pal lipoprotein family.</text>
</comment>
<comment type="subunit">
    <text evidence="8">The Tol-Pal system is composed of five core proteins: the inner membrane proteins TolA, TolQ and TolR, the periplasmic protein TolB and the outer membrane protein Pal. They form a network linking the inner and outer membranes and the peptidoglycan layer.</text>
</comment>
<keyword evidence="1 8" id="KW-0132">Cell division</keyword>
<evidence type="ECO:0000256" key="6">
    <source>
        <dbReference type="ARBA" id="ARBA00023288"/>
    </source>
</evidence>
<evidence type="ECO:0000313" key="13">
    <source>
        <dbReference type="Proteomes" id="UP000249524"/>
    </source>
</evidence>
<evidence type="ECO:0000256" key="3">
    <source>
        <dbReference type="ARBA" id="ARBA00023136"/>
    </source>
</evidence>
<accession>A0A328BGZ1</accession>
<sequence>MVRSLNGYTLVRLALVGVAATSLAACAKKAQPTYPVQQPPAQTQPQTPLPPGPGPVDQQSTAPVPGSAQDFVVNVGDRVYFDTDSHDIRADAQPILDAQAGWLRQYGSVRVRIEGNADERGTREYNLALGARRANSVREFLVNRGIAADRIATISFGKEQPLDAGSGEEAWQKNRNARTAIVSGAR</sequence>
<keyword evidence="6 8" id="KW-0449">Lipoprotein</keyword>
<keyword evidence="4 8" id="KW-0564">Palmitate</keyword>
<dbReference type="PANTHER" id="PTHR30329">
    <property type="entry name" value="STATOR ELEMENT OF FLAGELLAR MOTOR COMPLEX"/>
    <property type="match status" value="1"/>
</dbReference>
<dbReference type="InterPro" id="IPR006690">
    <property type="entry name" value="OMPA-like_CS"/>
</dbReference>
<feature type="region of interest" description="Disordered" evidence="9">
    <location>
        <begin position="34"/>
        <end position="68"/>
    </location>
</feature>
<evidence type="ECO:0000313" key="12">
    <source>
        <dbReference type="EMBL" id="RAK64418.1"/>
    </source>
</evidence>
<feature type="chain" id="PRO_5016430770" description="Peptidoglycan-associated lipoprotein" evidence="10">
    <location>
        <begin position="25"/>
        <end position="186"/>
    </location>
</feature>
<keyword evidence="3 8" id="KW-0472">Membrane</keyword>
<dbReference type="PROSITE" id="PS51257">
    <property type="entry name" value="PROKAR_LIPOPROTEIN"/>
    <property type="match status" value="1"/>
</dbReference>
<dbReference type="HAMAP" id="MF_02204">
    <property type="entry name" value="Pal"/>
    <property type="match status" value="1"/>
</dbReference>
<dbReference type="InterPro" id="IPR036737">
    <property type="entry name" value="OmpA-like_sf"/>
</dbReference>
<dbReference type="RefSeq" id="WP_111276805.1">
    <property type="nucleotide sequence ID" value="NZ_QFYS01000006.1"/>
</dbReference>
<dbReference type="InterPro" id="IPR006665">
    <property type="entry name" value="OmpA-like"/>
</dbReference>
<evidence type="ECO:0000256" key="4">
    <source>
        <dbReference type="ARBA" id="ARBA00023139"/>
    </source>
</evidence>
<keyword evidence="5 8" id="KW-0998">Cell outer membrane</keyword>
<evidence type="ECO:0000256" key="5">
    <source>
        <dbReference type="ARBA" id="ARBA00023237"/>
    </source>
</evidence>
<evidence type="ECO:0000256" key="9">
    <source>
        <dbReference type="SAM" id="MobiDB-lite"/>
    </source>
</evidence>
<dbReference type="PROSITE" id="PS51123">
    <property type="entry name" value="OMPA_2"/>
    <property type="match status" value="1"/>
</dbReference>
<feature type="domain" description="OmpA-like" evidence="11">
    <location>
        <begin position="68"/>
        <end position="186"/>
    </location>
</feature>
<dbReference type="GO" id="GO:0009279">
    <property type="term" value="C:cell outer membrane"/>
    <property type="evidence" value="ECO:0007669"/>
    <property type="project" value="UniProtKB-SubCell"/>
</dbReference>
<dbReference type="PANTHER" id="PTHR30329:SF21">
    <property type="entry name" value="LIPOPROTEIN YIAD-RELATED"/>
    <property type="match status" value="1"/>
</dbReference>
<feature type="signal peptide" evidence="10">
    <location>
        <begin position="1"/>
        <end position="24"/>
    </location>
</feature>
<feature type="compositionally biased region" description="Low complexity" evidence="9">
    <location>
        <begin position="34"/>
        <end position="46"/>
    </location>
</feature>
<organism evidence="12 13">
    <name type="scientific">Phenylobacterium kunshanense</name>
    <dbReference type="NCBI Taxonomy" id="1445034"/>
    <lineage>
        <taxon>Bacteria</taxon>
        <taxon>Pseudomonadati</taxon>
        <taxon>Pseudomonadota</taxon>
        <taxon>Alphaproteobacteria</taxon>
        <taxon>Caulobacterales</taxon>
        <taxon>Caulobacteraceae</taxon>
        <taxon>Phenylobacterium</taxon>
    </lineage>
</organism>
<dbReference type="CDD" id="cd07185">
    <property type="entry name" value="OmpA_C-like"/>
    <property type="match status" value="1"/>
</dbReference>
<dbReference type="InterPro" id="IPR014169">
    <property type="entry name" value="Pal_lipo_C"/>
</dbReference>
<name>A0A328BGZ1_9CAUL</name>
<comment type="subcellular location">
    <subcellularLocation>
        <location evidence="8">Cell outer membrane</location>
        <topology evidence="8">Lipid-anchor</topology>
    </subcellularLocation>
</comment>
<dbReference type="PROSITE" id="PS01068">
    <property type="entry name" value="OMPA_1"/>
    <property type="match status" value="1"/>
</dbReference>
<reference evidence="12 13" key="1">
    <citation type="submission" date="2018-05" db="EMBL/GenBank/DDBJ databases">
        <authorList>
            <person name="Lanie J.A."/>
            <person name="Ng W.-L."/>
            <person name="Kazmierczak K.M."/>
            <person name="Andrzejewski T.M."/>
            <person name="Davidsen T.M."/>
            <person name="Wayne K.J."/>
            <person name="Tettelin H."/>
            <person name="Glass J.I."/>
            <person name="Rusch D."/>
            <person name="Podicherti R."/>
            <person name="Tsui H.-C.T."/>
            <person name="Winkler M.E."/>
        </authorList>
    </citation>
    <scope>NUCLEOTIDE SEQUENCE [LARGE SCALE GENOMIC DNA]</scope>
    <source>
        <strain evidence="12 13">BUT-10</strain>
    </source>
</reference>
<comment type="function">
    <text evidence="8">Part of the Tol-Pal system, which plays a role in outer membrane invagination during cell division and is important for maintaining outer membrane integrity.</text>
</comment>
<evidence type="ECO:0000256" key="2">
    <source>
        <dbReference type="ARBA" id="ARBA00022729"/>
    </source>
</evidence>
<dbReference type="InterPro" id="IPR039001">
    <property type="entry name" value="Pal"/>
</dbReference>
<dbReference type="InterPro" id="IPR006664">
    <property type="entry name" value="OMP_bac"/>
</dbReference>
<gene>
    <name evidence="8 12" type="primary">pal</name>
    <name evidence="12" type="ORF">DJ019_14765</name>
</gene>
<dbReference type="Gene3D" id="3.30.1330.60">
    <property type="entry name" value="OmpA-like domain"/>
    <property type="match status" value="1"/>
</dbReference>
<dbReference type="EMBL" id="QFYS01000006">
    <property type="protein sequence ID" value="RAK64418.1"/>
    <property type="molecule type" value="Genomic_DNA"/>
</dbReference>
<keyword evidence="7 8" id="KW-0131">Cell cycle</keyword>
<dbReference type="NCBIfam" id="TIGR02802">
    <property type="entry name" value="Pal_lipo"/>
    <property type="match status" value="1"/>
</dbReference>
<protein>
    <recommendedName>
        <fullName evidence="8">Peptidoglycan-associated lipoprotein</fullName>
        <shortName evidence="8">PAL</shortName>
    </recommendedName>
</protein>
<comment type="caution">
    <text evidence="12">The sequence shown here is derived from an EMBL/GenBank/DDBJ whole genome shotgun (WGS) entry which is preliminary data.</text>
</comment>
<dbReference type="PRINTS" id="PR01021">
    <property type="entry name" value="OMPADOMAIN"/>
</dbReference>
<evidence type="ECO:0000256" key="1">
    <source>
        <dbReference type="ARBA" id="ARBA00022618"/>
    </source>
</evidence>
<evidence type="ECO:0000256" key="7">
    <source>
        <dbReference type="ARBA" id="ARBA00023306"/>
    </source>
</evidence>
<evidence type="ECO:0000256" key="8">
    <source>
        <dbReference type="HAMAP-Rule" id="MF_02204"/>
    </source>
</evidence>
<dbReference type="SUPFAM" id="SSF103088">
    <property type="entry name" value="OmpA-like"/>
    <property type="match status" value="1"/>
</dbReference>
<evidence type="ECO:0000256" key="10">
    <source>
        <dbReference type="SAM" id="SignalP"/>
    </source>
</evidence>
<dbReference type="Proteomes" id="UP000249524">
    <property type="component" value="Unassembled WGS sequence"/>
</dbReference>
<dbReference type="Pfam" id="PF00691">
    <property type="entry name" value="OmpA"/>
    <property type="match status" value="1"/>
</dbReference>
<dbReference type="AlphaFoldDB" id="A0A328BGZ1"/>